<accession>A0A0D2B5V9</accession>
<dbReference type="STRING" id="91928.A0A0D2B5V9"/>
<reference evidence="1 2" key="1">
    <citation type="submission" date="2015-01" db="EMBL/GenBank/DDBJ databases">
        <title>The Genome Sequence of Exophiala spinifera CBS89968.</title>
        <authorList>
            <consortium name="The Broad Institute Genomics Platform"/>
            <person name="Cuomo C."/>
            <person name="de Hoog S."/>
            <person name="Gorbushina A."/>
            <person name="Stielow B."/>
            <person name="Teixiera M."/>
            <person name="Abouelleil A."/>
            <person name="Chapman S.B."/>
            <person name="Priest M."/>
            <person name="Young S.K."/>
            <person name="Wortman J."/>
            <person name="Nusbaum C."/>
            <person name="Birren B."/>
        </authorList>
    </citation>
    <scope>NUCLEOTIDE SEQUENCE [LARGE SCALE GENOMIC DNA]</scope>
    <source>
        <strain evidence="1 2">CBS 89968</strain>
    </source>
</reference>
<organism evidence="1 2">
    <name type="scientific">Exophiala spinifera</name>
    <dbReference type="NCBI Taxonomy" id="91928"/>
    <lineage>
        <taxon>Eukaryota</taxon>
        <taxon>Fungi</taxon>
        <taxon>Dikarya</taxon>
        <taxon>Ascomycota</taxon>
        <taxon>Pezizomycotina</taxon>
        <taxon>Eurotiomycetes</taxon>
        <taxon>Chaetothyriomycetidae</taxon>
        <taxon>Chaetothyriales</taxon>
        <taxon>Herpotrichiellaceae</taxon>
        <taxon>Exophiala</taxon>
    </lineage>
</organism>
<dbReference type="Proteomes" id="UP000053328">
    <property type="component" value="Unassembled WGS sequence"/>
</dbReference>
<gene>
    <name evidence="1" type="ORF">PV08_06821</name>
</gene>
<dbReference type="OrthoDB" id="4132605at2759"/>
<dbReference type="AlphaFoldDB" id="A0A0D2B5V9"/>
<name>A0A0D2B5V9_9EURO</name>
<proteinExistence type="predicted"/>
<protein>
    <submittedName>
        <fullName evidence="1">Uncharacterized protein</fullName>
    </submittedName>
</protein>
<dbReference type="EMBL" id="KN847496">
    <property type="protein sequence ID" value="KIW14040.1"/>
    <property type="molecule type" value="Genomic_DNA"/>
</dbReference>
<evidence type="ECO:0000313" key="2">
    <source>
        <dbReference type="Proteomes" id="UP000053328"/>
    </source>
</evidence>
<sequence>MTVLLRRTLYEPVPSNPTIQGLLTPLQLKTFNDGIGPAIGTLEAVDDVLSSGKVCHGGSANRILNEKRRGLAFWFQSSCLIVEGAYPFLSNMDTIKTLSPRDQRMVALGSQFPPNSPGLWQSDHDEFANVHYWLVADIMIPTAEKL</sequence>
<dbReference type="VEuPathDB" id="FungiDB:PV08_06821"/>
<dbReference type="GeneID" id="27333904"/>
<dbReference type="Gene3D" id="2.60.120.620">
    <property type="entry name" value="q2cbj1_9rhob like domain"/>
    <property type="match status" value="1"/>
</dbReference>
<evidence type="ECO:0000313" key="1">
    <source>
        <dbReference type="EMBL" id="KIW14040.1"/>
    </source>
</evidence>
<dbReference type="RefSeq" id="XP_016234256.1">
    <property type="nucleotide sequence ID" value="XM_016381154.1"/>
</dbReference>
<dbReference type="HOGENOM" id="CLU_1777470_0_0_1"/>
<keyword evidence="2" id="KW-1185">Reference proteome</keyword>